<evidence type="ECO:0000256" key="5">
    <source>
        <dbReference type="PIRSR" id="PIRSR602678-1"/>
    </source>
</evidence>
<comment type="subunit">
    <text evidence="2">Homohexamer.</text>
</comment>
<evidence type="ECO:0000313" key="7">
    <source>
        <dbReference type="Proteomes" id="UP000028569"/>
    </source>
</evidence>
<name>A0A087VUK7_9BIFI</name>
<dbReference type="Proteomes" id="UP000028569">
    <property type="component" value="Chromosome"/>
</dbReference>
<evidence type="ECO:0000256" key="2">
    <source>
        <dbReference type="ARBA" id="ARBA00011643"/>
    </source>
</evidence>
<dbReference type="HOGENOM" id="CLU_037423_1_2_11"/>
<dbReference type="OrthoDB" id="9795763at2"/>
<reference evidence="6 7" key="1">
    <citation type="journal article" date="2014" name="Appl. Environ. Microbiol.">
        <title>Genomic encyclopedia of type strains of the genus Bifidobacterium.</title>
        <authorList>
            <person name="Milani C."/>
            <person name="Lugli G.A."/>
            <person name="Duranti S."/>
            <person name="Turroni F."/>
            <person name="Bottacini F."/>
            <person name="Mangifesta M."/>
            <person name="Sanchez B."/>
            <person name="Viappiani A."/>
            <person name="Mancabelli L."/>
            <person name="Taminiau B."/>
            <person name="Delcenserie V."/>
            <person name="Barrangou R."/>
            <person name="Margolles A."/>
            <person name="van Sinderen D."/>
            <person name="Ventura M."/>
        </authorList>
    </citation>
    <scope>NUCLEOTIDE SEQUENCE [LARGE SCALE GENOMIC DNA]</scope>
    <source>
        <strain evidence="6 7">LMG 11587</strain>
    </source>
</reference>
<feature type="binding site" evidence="5">
    <location>
        <position position="77"/>
    </location>
    <ligand>
        <name>a divalent metal cation</name>
        <dbReference type="ChEBI" id="CHEBI:60240"/>
        <label>1</label>
    </ligand>
</feature>
<evidence type="ECO:0000256" key="1">
    <source>
        <dbReference type="ARBA" id="ARBA00006964"/>
    </source>
</evidence>
<protein>
    <recommendedName>
        <fullName evidence="3">GTP cyclohydrolase 1 type 2 homolog</fullName>
    </recommendedName>
</protein>
<feature type="binding site" evidence="5">
    <location>
        <position position="76"/>
    </location>
    <ligand>
        <name>a divalent metal cation</name>
        <dbReference type="ChEBI" id="CHEBI:60240"/>
        <label>1</label>
    </ligand>
</feature>
<evidence type="ECO:0000256" key="3">
    <source>
        <dbReference type="ARBA" id="ARBA00022112"/>
    </source>
</evidence>
<dbReference type="InterPro" id="IPR036069">
    <property type="entry name" value="DUF34/NIF3_sf"/>
</dbReference>
<sequence>MSTDESRKGAVAPVLGQVVKVLEALYPLDYAEDWDHPGLVVGDPSWPVRRIVCAVDPRPDVVEEAIALEADLLITHHPLFFRSVHEVSGMGFRGAIVNRLISGRCGLWVGHTNADAAYRGVAQAAADLFGLQETRPLVPAGTSDHDLHAGEDIQVGLGRLGRLSEPLSLVDLARRVADILPKTQMGIQVAGPESAMVSTVAVLPGSGDSEFEAVRTAGADVYITSDLRHHPATDAFQEALYAAGLSDSIGADGPKEHHPRPMLINTPHSAIEGLWFRYALEDIPAAVHEATGFTPDIRESSMQTDPWTLVLR</sequence>
<proteinExistence type="inferred from homology"/>
<dbReference type="RefSeq" id="WP_052108754.1">
    <property type="nucleotide sequence ID" value="NZ_CP006018.1"/>
</dbReference>
<dbReference type="Pfam" id="PF01784">
    <property type="entry name" value="DUF34_NIF3"/>
    <property type="match status" value="1"/>
</dbReference>
<organism evidence="6 7">
    <name type="scientific">Bifidobacterium [indicum] DSM 20214 = LMG 11587</name>
    <dbReference type="NCBI Taxonomy" id="1341694"/>
    <lineage>
        <taxon>Bacteria</taxon>
        <taxon>Bacillati</taxon>
        <taxon>Actinomycetota</taxon>
        <taxon>Actinomycetes</taxon>
        <taxon>Bifidobacteriales</taxon>
        <taxon>Bifidobacteriaceae</taxon>
        <taxon>Bifidobacterium</taxon>
    </lineage>
</organism>
<evidence type="ECO:0000313" key="6">
    <source>
        <dbReference type="EMBL" id="AIC91999.1"/>
    </source>
</evidence>
<dbReference type="GO" id="GO:0005737">
    <property type="term" value="C:cytoplasm"/>
    <property type="evidence" value="ECO:0007669"/>
    <property type="project" value="TreeGrafter"/>
</dbReference>
<accession>A0A087VUK7</accession>
<keyword evidence="4 5" id="KW-0479">Metal-binding</keyword>
<dbReference type="EMBL" id="CP006018">
    <property type="protein sequence ID" value="AIC91999.1"/>
    <property type="molecule type" value="Genomic_DNA"/>
</dbReference>
<keyword evidence="7" id="KW-1185">Reference proteome</keyword>
<dbReference type="GO" id="GO:0046872">
    <property type="term" value="F:metal ion binding"/>
    <property type="evidence" value="ECO:0007669"/>
    <property type="project" value="UniProtKB-KW"/>
</dbReference>
<dbReference type="FunFam" id="3.40.1390.30:FF:000001">
    <property type="entry name" value="GTP cyclohydrolase 1 type 2"/>
    <property type="match status" value="1"/>
</dbReference>
<evidence type="ECO:0000256" key="4">
    <source>
        <dbReference type="ARBA" id="ARBA00022723"/>
    </source>
</evidence>
<dbReference type="PANTHER" id="PTHR13799:SF14">
    <property type="entry name" value="GTP CYCLOHYDROLASE 1 TYPE 2 HOMOLOG"/>
    <property type="match status" value="1"/>
</dbReference>
<dbReference type="SUPFAM" id="SSF102705">
    <property type="entry name" value="NIF3 (NGG1p interacting factor 3)-like"/>
    <property type="match status" value="1"/>
</dbReference>
<feature type="binding site" evidence="5">
    <location>
        <position position="115"/>
    </location>
    <ligand>
        <name>a divalent metal cation</name>
        <dbReference type="ChEBI" id="CHEBI:60240"/>
        <label>1</label>
    </ligand>
</feature>
<comment type="similarity">
    <text evidence="1">Belongs to the GTP cyclohydrolase I type 2/NIF3 family.</text>
</comment>
<dbReference type="InterPro" id="IPR002678">
    <property type="entry name" value="DUF34/NIF3"/>
</dbReference>
<gene>
    <name evidence="6" type="ORF">BINDI_0726</name>
</gene>
<dbReference type="AlphaFoldDB" id="A0A087VUK7"/>
<dbReference type="KEGG" id="bii:BINDI_0726"/>
<dbReference type="Gene3D" id="3.40.1390.30">
    <property type="entry name" value="NIF3 (NGG1p interacting factor 3)-like"/>
    <property type="match status" value="2"/>
</dbReference>
<dbReference type="PANTHER" id="PTHR13799">
    <property type="entry name" value="NGG1 INTERACTING FACTOR 3"/>
    <property type="match status" value="1"/>
</dbReference>